<proteinExistence type="predicted"/>
<sequence>MSPWKAPGPDGFPARFYHKPSDIMHINKTDICLIPKVNQPQNVSQFCLISLCNAVHKVLRKILVNRLTFLDIIMHAVSKPMLSGMELGVIFLDPKEAFDKEILFLPYLFVLCMEKLSHLILKAMHNKEWKTLQFDKEGSWLSYLMFVDDLLLIGETNEAQMECVMRILHKFGNMSGEEVNKDKTCIMFSKNVQRGLRNKLI</sequence>
<dbReference type="Proteomes" id="UP001157006">
    <property type="component" value="Chromosome 1S"/>
</dbReference>
<evidence type="ECO:0000259" key="1">
    <source>
        <dbReference type="Pfam" id="PF00078"/>
    </source>
</evidence>
<dbReference type="InterPro" id="IPR052343">
    <property type="entry name" value="Retrotransposon-Effector_Assoc"/>
</dbReference>
<protein>
    <recommendedName>
        <fullName evidence="1">Reverse transcriptase domain-containing protein</fullName>
    </recommendedName>
</protein>
<feature type="domain" description="Reverse transcriptase" evidence="1">
    <location>
        <begin position="106"/>
        <end position="188"/>
    </location>
</feature>
<evidence type="ECO:0000313" key="3">
    <source>
        <dbReference type="Proteomes" id="UP001157006"/>
    </source>
</evidence>
<name>A0AAV0ZDJ1_VICFA</name>
<accession>A0AAV0ZDJ1</accession>
<dbReference type="InterPro" id="IPR000477">
    <property type="entry name" value="RT_dom"/>
</dbReference>
<dbReference type="Pfam" id="PF00078">
    <property type="entry name" value="RVT_1"/>
    <property type="match status" value="1"/>
</dbReference>
<organism evidence="2 3">
    <name type="scientific">Vicia faba</name>
    <name type="common">Broad bean</name>
    <name type="synonym">Faba vulgaris</name>
    <dbReference type="NCBI Taxonomy" id="3906"/>
    <lineage>
        <taxon>Eukaryota</taxon>
        <taxon>Viridiplantae</taxon>
        <taxon>Streptophyta</taxon>
        <taxon>Embryophyta</taxon>
        <taxon>Tracheophyta</taxon>
        <taxon>Spermatophyta</taxon>
        <taxon>Magnoliopsida</taxon>
        <taxon>eudicotyledons</taxon>
        <taxon>Gunneridae</taxon>
        <taxon>Pentapetalae</taxon>
        <taxon>rosids</taxon>
        <taxon>fabids</taxon>
        <taxon>Fabales</taxon>
        <taxon>Fabaceae</taxon>
        <taxon>Papilionoideae</taxon>
        <taxon>50 kb inversion clade</taxon>
        <taxon>NPAAA clade</taxon>
        <taxon>Hologalegina</taxon>
        <taxon>IRL clade</taxon>
        <taxon>Fabeae</taxon>
        <taxon>Vicia</taxon>
    </lineage>
</organism>
<gene>
    <name evidence="2" type="ORF">VFH_I185640</name>
</gene>
<dbReference type="AlphaFoldDB" id="A0AAV0ZDJ1"/>
<dbReference type="EMBL" id="OX451735">
    <property type="protein sequence ID" value="CAI8595323.1"/>
    <property type="molecule type" value="Genomic_DNA"/>
</dbReference>
<dbReference type="PANTHER" id="PTHR46890:SF48">
    <property type="entry name" value="RNA-DIRECTED DNA POLYMERASE"/>
    <property type="match status" value="1"/>
</dbReference>
<reference evidence="2 3" key="1">
    <citation type="submission" date="2023-01" db="EMBL/GenBank/DDBJ databases">
        <authorList>
            <person name="Kreplak J."/>
        </authorList>
    </citation>
    <scope>NUCLEOTIDE SEQUENCE [LARGE SCALE GENOMIC DNA]</scope>
</reference>
<keyword evidence="3" id="KW-1185">Reference proteome</keyword>
<evidence type="ECO:0000313" key="2">
    <source>
        <dbReference type="EMBL" id="CAI8595323.1"/>
    </source>
</evidence>
<dbReference type="PANTHER" id="PTHR46890">
    <property type="entry name" value="NON-LTR RETROLELEMENT REVERSE TRANSCRIPTASE-LIKE PROTEIN-RELATED"/>
    <property type="match status" value="1"/>
</dbReference>